<dbReference type="EMBL" id="JACHHT010000001">
    <property type="protein sequence ID" value="MBB6521026.1"/>
    <property type="molecule type" value="Genomic_DNA"/>
</dbReference>
<dbReference type="InParanoid" id="A0A7X0MUU3"/>
<organism evidence="2 3">
    <name type="scientific">Pseudoteredinibacter isoporae</name>
    <dbReference type="NCBI Taxonomy" id="570281"/>
    <lineage>
        <taxon>Bacteria</taxon>
        <taxon>Pseudomonadati</taxon>
        <taxon>Pseudomonadota</taxon>
        <taxon>Gammaproteobacteria</taxon>
        <taxon>Cellvibrionales</taxon>
        <taxon>Cellvibrionaceae</taxon>
        <taxon>Pseudoteredinibacter</taxon>
    </lineage>
</organism>
<evidence type="ECO:0000256" key="1">
    <source>
        <dbReference type="ARBA" id="ARBA00006484"/>
    </source>
</evidence>
<dbReference type="PRINTS" id="PR00080">
    <property type="entry name" value="SDRFAMILY"/>
</dbReference>
<accession>A0A7X0MUU3</accession>
<sequence length="271" mass="28735">MASYKTQFQLQEKVALITGAAQGIGAEISRALGELGATVIVSDQDADLAESQVDNLKSAGIQAAFAKLDVTSEQEWQTTMMAIEKEHGHLDILVNNAGIMFYESVEEMSLDKFRLMQSVNVDGVFLGSKYASKLMKKHATAEQRASIVNLSSLAGLAGSSLVSAYCASKGSVRLMTKAMAAEFGADHIRVNSIHPGLIQTDMGDQVQDMLMQKAGLSSREEAQAIGLALTPLQAWGTPSDVASAVAFMASPASNFMTGTEIVVDGGIHNCQ</sequence>
<dbReference type="PROSITE" id="PS00061">
    <property type="entry name" value="ADH_SHORT"/>
    <property type="match status" value="1"/>
</dbReference>
<evidence type="ECO:0000313" key="2">
    <source>
        <dbReference type="EMBL" id="MBB6521026.1"/>
    </source>
</evidence>
<dbReference type="PANTHER" id="PTHR42760">
    <property type="entry name" value="SHORT-CHAIN DEHYDROGENASES/REDUCTASES FAMILY MEMBER"/>
    <property type="match status" value="1"/>
</dbReference>
<dbReference type="NCBIfam" id="NF005559">
    <property type="entry name" value="PRK07231.1"/>
    <property type="match status" value="1"/>
</dbReference>
<evidence type="ECO:0000313" key="3">
    <source>
        <dbReference type="Proteomes" id="UP000528457"/>
    </source>
</evidence>
<dbReference type="AlphaFoldDB" id="A0A7X0MUU3"/>
<dbReference type="RefSeq" id="WP_166849653.1">
    <property type="nucleotide sequence ID" value="NZ_JAAONY010000001.1"/>
</dbReference>
<gene>
    <name evidence="2" type="ORF">HNR48_001304</name>
</gene>
<protein>
    <submittedName>
        <fullName evidence="2">NAD(P)-dependent dehydrogenase (Short-subunit alcohol dehydrogenase family)</fullName>
    </submittedName>
</protein>
<dbReference type="InterPro" id="IPR036291">
    <property type="entry name" value="NAD(P)-bd_dom_sf"/>
</dbReference>
<dbReference type="GO" id="GO:0016616">
    <property type="term" value="F:oxidoreductase activity, acting on the CH-OH group of donors, NAD or NADP as acceptor"/>
    <property type="evidence" value="ECO:0007669"/>
    <property type="project" value="TreeGrafter"/>
</dbReference>
<name>A0A7X0MUU3_9GAMM</name>
<dbReference type="PRINTS" id="PR00081">
    <property type="entry name" value="GDHRDH"/>
</dbReference>
<reference evidence="2 3" key="1">
    <citation type="submission" date="2020-08" db="EMBL/GenBank/DDBJ databases">
        <title>Genomic Encyclopedia of Type Strains, Phase IV (KMG-IV): sequencing the most valuable type-strain genomes for metagenomic binning, comparative biology and taxonomic classification.</title>
        <authorList>
            <person name="Goeker M."/>
        </authorList>
    </citation>
    <scope>NUCLEOTIDE SEQUENCE [LARGE SCALE GENOMIC DNA]</scope>
    <source>
        <strain evidence="2 3">DSM 22368</strain>
    </source>
</reference>
<keyword evidence="3" id="KW-1185">Reference proteome</keyword>
<comment type="caution">
    <text evidence="2">The sequence shown here is derived from an EMBL/GenBank/DDBJ whole genome shotgun (WGS) entry which is preliminary data.</text>
</comment>
<dbReference type="FunFam" id="3.40.50.720:FF:000084">
    <property type="entry name" value="Short-chain dehydrogenase reductase"/>
    <property type="match status" value="1"/>
</dbReference>
<dbReference type="Proteomes" id="UP000528457">
    <property type="component" value="Unassembled WGS sequence"/>
</dbReference>
<proteinExistence type="inferred from homology"/>
<comment type="similarity">
    <text evidence="1">Belongs to the short-chain dehydrogenases/reductases (SDR) family.</text>
</comment>
<dbReference type="InterPro" id="IPR020904">
    <property type="entry name" value="Sc_DH/Rdtase_CS"/>
</dbReference>
<dbReference type="Pfam" id="PF13561">
    <property type="entry name" value="adh_short_C2"/>
    <property type="match status" value="1"/>
</dbReference>
<dbReference type="Gene3D" id="3.40.50.720">
    <property type="entry name" value="NAD(P)-binding Rossmann-like Domain"/>
    <property type="match status" value="1"/>
</dbReference>
<dbReference type="InterPro" id="IPR002347">
    <property type="entry name" value="SDR_fam"/>
</dbReference>
<dbReference type="SUPFAM" id="SSF51735">
    <property type="entry name" value="NAD(P)-binding Rossmann-fold domains"/>
    <property type="match status" value="1"/>
</dbReference>